<gene>
    <name evidence="5" type="primary">EIF2AK1</name>
    <name evidence="5" type="ORF">HK097_007617</name>
</gene>
<evidence type="ECO:0000256" key="1">
    <source>
        <dbReference type="ARBA" id="ARBA00012513"/>
    </source>
</evidence>
<dbReference type="GO" id="GO:0006950">
    <property type="term" value="P:response to stress"/>
    <property type="evidence" value="ECO:0007669"/>
    <property type="project" value="UniProtKB-ARBA"/>
</dbReference>
<keyword evidence="6" id="KW-1185">Reference proteome</keyword>
<dbReference type="GO" id="GO:0003743">
    <property type="term" value="F:translation initiation factor activity"/>
    <property type="evidence" value="ECO:0007669"/>
    <property type="project" value="UniProtKB-KW"/>
</dbReference>
<dbReference type="GO" id="GO:0004674">
    <property type="term" value="F:protein serine/threonine kinase activity"/>
    <property type="evidence" value="ECO:0007669"/>
    <property type="project" value="UniProtKB-KW"/>
</dbReference>
<feature type="compositionally biased region" description="Low complexity" evidence="3">
    <location>
        <begin position="57"/>
        <end position="70"/>
    </location>
</feature>
<keyword evidence="2" id="KW-0723">Serine/threonine-protein kinase</keyword>
<feature type="region of interest" description="Disordered" evidence="3">
    <location>
        <begin position="228"/>
        <end position="253"/>
    </location>
</feature>
<organism evidence="5 6">
    <name type="scientific">Rhizophlyctis rosea</name>
    <dbReference type="NCBI Taxonomy" id="64517"/>
    <lineage>
        <taxon>Eukaryota</taxon>
        <taxon>Fungi</taxon>
        <taxon>Fungi incertae sedis</taxon>
        <taxon>Chytridiomycota</taxon>
        <taxon>Chytridiomycota incertae sedis</taxon>
        <taxon>Chytridiomycetes</taxon>
        <taxon>Rhizophlyctidales</taxon>
        <taxon>Rhizophlyctidaceae</taxon>
        <taxon>Rhizophlyctis</taxon>
    </lineage>
</organism>
<keyword evidence="5" id="KW-0396">Initiation factor</keyword>
<feature type="domain" description="Heme-regulated eIF-2-alpha kinase helical" evidence="4">
    <location>
        <begin position="105"/>
        <end position="180"/>
    </location>
</feature>
<keyword evidence="5" id="KW-0648">Protein biosynthesis</keyword>
<dbReference type="AlphaFoldDB" id="A0AAD5SDC1"/>
<dbReference type="Pfam" id="PF22949">
    <property type="entry name" value="HRI2_3H"/>
    <property type="match status" value="1"/>
</dbReference>
<accession>A0AAD5SDC1</accession>
<evidence type="ECO:0000256" key="3">
    <source>
        <dbReference type="SAM" id="MobiDB-lite"/>
    </source>
</evidence>
<reference evidence="5" key="1">
    <citation type="submission" date="2020-05" db="EMBL/GenBank/DDBJ databases">
        <title>Phylogenomic resolution of chytrid fungi.</title>
        <authorList>
            <person name="Stajich J.E."/>
            <person name="Amses K."/>
            <person name="Simmons R."/>
            <person name="Seto K."/>
            <person name="Myers J."/>
            <person name="Bonds A."/>
            <person name="Quandt C.A."/>
            <person name="Barry K."/>
            <person name="Liu P."/>
            <person name="Grigoriev I."/>
            <person name="Longcore J.E."/>
            <person name="James T.Y."/>
        </authorList>
    </citation>
    <scope>NUCLEOTIDE SEQUENCE</scope>
    <source>
        <strain evidence="5">JEL0318</strain>
    </source>
</reference>
<dbReference type="InterPro" id="IPR054521">
    <property type="entry name" value="HRI2_3H"/>
</dbReference>
<feature type="non-terminal residue" evidence="5">
    <location>
        <position position="1"/>
    </location>
</feature>
<keyword evidence="5" id="KW-0808">Transferase</keyword>
<evidence type="ECO:0000259" key="4">
    <source>
        <dbReference type="Pfam" id="PF22949"/>
    </source>
</evidence>
<name>A0AAD5SDC1_9FUNG</name>
<protein>
    <recommendedName>
        <fullName evidence="1">non-specific serine/threonine protein kinase</fullName>
        <ecNumber evidence="1">2.7.11.1</ecNumber>
    </recommendedName>
</protein>
<feature type="region of interest" description="Disordered" evidence="3">
    <location>
        <begin position="51"/>
        <end position="80"/>
    </location>
</feature>
<keyword evidence="5" id="KW-0418">Kinase</keyword>
<sequence length="253" mass="28065">MGTLENSDTKSSLDTKFSATRRSLKSYTSFEDALRSDRRLAPITRFDDTALRNVTNSTQSHSESESTLSSNPAAEFGSPPTTVLSSALIRQTKAIQQREKERRLRQSRLLLVSLLENFCALYDDSDDRTKLFYIICKQLSAMGIIESEDFLDELSGVRASYKRAFRELVVQAMAAIKDQDKGFKRLTAGDSETLASSDFESLAERSDSSLDASLKDPLAPILAVGLPRSLSLSAPPGPPGPRRRRCRYSVAQR</sequence>
<proteinExistence type="predicted"/>
<evidence type="ECO:0000256" key="2">
    <source>
        <dbReference type="ARBA" id="ARBA00022527"/>
    </source>
</evidence>
<dbReference type="EMBL" id="JADGJD010000400">
    <property type="protein sequence ID" value="KAJ3051400.1"/>
    <property type="molecule type" value="Genomic_DNA"/>
</dbReference>
<evidence type="ECO:0000313" key="6">
    <source>
        <dbReference type="Proteomes" id="UP001212841"/>
    </source>
</evidence>
<comment type="caution">
    <text evidence="5">The sequence shown here is derived from an EMBL/GenBank/DDBJ whole genome shotgun (WGS) entry which is preliminary data.</text>
</comment>
<dbReference type="EC" id="2.7.11.1" evidence="1"/>
<evidence type="ECO:0000313" key="5">
    <source>
        <dbReference type="EMBL" id="KAJ3051400.1"/>
    </source>
</evidence>
<dbReference type="Proteomes" id="UP001212841">
    <property type="component" value="Unassembled WGS sequence"/>
</dbReference>